<organism evidence="7 8">
    <name type="scientific">Vibrio scophthalmi</name>
    <dbReference type="NCBI Taxonomy" id="45658"/>
    <lineage>
        <taxon>Bacteria</taxon>
        <taxon>Pseudomonadati</taxon>
        <taxon>Pseudomonadota</taxon>
        <taxon>Gammaproteobacteria</taxon>
        <taxon>Vibrionales</taxon>
        <taxon>Vibrionaceae</taxon>
        <taxon>Vibrio</taxon>
    </lineage>
</organism>
<dbReference type="PATRIC" id="fig|45658.7.peg.3107"/>
<evidence type="ECO:0000256" key="4">
    <source>
        <dbReference type="ARBA" id="ARBA00022989"/>
    </source>
</evidence>
<evidence type="ECO:0000313" key="7">
    <source>
        <dbReference type="EMBL" id="ANU38207.1"/>
    </source>
</evidence>
<feature type="transmembrane region" description="Helical" evidence="6">
    <location>
        <begin position="131"/>
        <end position="148"/>
    </location>
</feature>
<evidence type="ECO:0000256" key="3">
    <source>
        <dbReference type="ARBA" id="ARBA00022692"/>
    </source>
</evidence>
<evidence type="ECO:0000256" key="6">
    <source>
        <dbReference type="SAM" id="Phobius"/>
    </source>
</evidence>
<feature type="transmembrane region" description="Helical" evidence="6">
    <location>
        <begin position="40"/>
        <end position="65"/>
    </location>
</feature>
<name>A0A1C7FES9_9VIBR</name>
<keyword evidence="4 6" id="KW-1133">Transmembrane helix</keyword>
<dbReference type="GO" id="GO:0005886">
    <property type="term" value="C:plasma membrane"/>
    <property type="evidence" value="ECO:0007669"/>
    <property type="project" value="UniProtKB-SubCell"/>
</dbReference>
<evidence type="ECO:0000313" key="8">
    <source>
        <dbReference type="Proteomes" id="UP000092528"/>
    </source>
</evidence>
<feature type="transmembrane region" description="Helical" evidence="6">
    <location>
        <begin position="71"/>
        <end position="88"/>
    </location>
</feature>
<dbReference type="InterPro" id="IPR001123">
    <property type="entry name" value="LeuE-type"/>
</dbReference>
<keyword evidence="3 6" id="KW-0812">Transmembrane</keyword>
<dbReference type="PANTHER" id="PTHR30086">
    <property type="entry name" value="ARGININE EXPORTER PROTEIN ARGO"/>
    <property type="match status" value="1"/>
</dbReference>
<sequence length="238" mass="26177">MSLESAITFFIAMFIFGITPGPGIFAILARAIVYGPRKCLMLATGIITSDLVYLNLACFGLATIADNWSNVFLLVRYLGAAYLIYLGYKMFRALPEHLEGDALSEPTQDKAVGPLANFTQGFLISASNPKVILFYISFLPTFIDLTVLQARDVFLVSILSAIALMSAIMLVALGASVVAKKTNNTKFAEKIKPRSGGRDDCRWVIPRYTPLDETPILCHTRAIHQLTVHNQLSDMACY</sequence>
<keyword evidence="8" id="KW-1185">Reference proteome</keyword>
<dbReference type="PANTHER" id="PTHR30086:SF20">
    <property type="entry name" value="ARGININE EXPORTER PROTEIN ARGO-RELATED"/>
    <property type="match status" value="1"/>
</dbReference>
<dbReference type="PIRSF" id="PIRSF006324">
    <property type="entry name" value="LeuE"/>
    <property type="match status" value="1"/>
</dbReference>
<protein>
    <submittedName>
        <fullName evidence="7">Leucine efflux protein</fullName>
    </submittedName>
</protein>
<evidence type="ECO:0000256" key="1">
    <source>
        <dbReference type="ARBA" id="ARBA00004651"/>
    </source>
</evidence>
<dbReference type="AlphaFoldDB" id="A0A1C7FES9"/>
<evidence type="ECO:0000256" key="5">
    <source>
        <dbReference type="ARBA" id="ARBA00023136"/>
    </source>
</evidence>
<comment type="subcellular location">
    <subcellularLocation>
        <location evidence="1">Cell membrane</location>
        <topology evidence="1">Multi-pass membrane protein</topology>
    </subcellularLocation>
</comment>
<dbReference type="Pfam" id="PF01810">
    <property type="entry name" value="LysE"/>
    <property type="match status" value="1"/>
</dbReference>
<reference evidence="7 8" key="1">
    <citation type="submission" date="2016-07" db="EMBL/GenBank/DDBJ databases">
        <title>Genome sequencing of Vibrio scophthalmi strain VS-05, an isolated from Paralichthys olivaceus.</title>
        <authorList>
            <person name="Han H.-J."/>
        </authorList>
    </citation>
    <scope>NUCLEOTIDE SEQUENCE [LARGE SCALE GENOMIC DNA]</scope>
    <source>
        <strain evidence="7 8">VS-05</strain>
    </source>
</reference>
<gene>
    <name evidence="7" type="ORF">VSVS05_03169</name>
</gene>
<dbReference type="GO" id="GO:0015171">
    <property type="term" value="F:amino acid transmembrane transporter activity"/>
    <property type="evidence" value="ECO:0007669"/>
    <property type="project" value="TreeGrafter"/>
</dbReference>
<keyword evidence="2" id="KW-1003">Cell membrane</keyword>
<feature type="transmembrane region" description="Helical" evidence="6">
    <location>
        <begin position="154"/>
        <end position="179"/>
    </location>
</feature>
<keyword evidence="5 6" id="KW-0472">Membrane</keyword>
<proteinExistence type="predicted"/>
<evidence type="ECO:0000256" key="2">
    <source>
        <dbReference type="ARBA" id="ARBA00022475"/>
    </source>
</evidence>
<accession>A0A1C7FES9</accession>
<dbReference type="EMBL" id="CP016415">
    <property type="protein sequence ID" value="ANU38207.1"/>
    <property type="molecule type" value="Genomic_DNA"/>
</dbReference>
<dbReference type="Proteomes" id="UP000092528">
    <property type="component" value="Chromosome 2"/>
</dbReference>
<feature type="transmembrane region" description="Helical" evidence="6">
    <location>
        <begin position="6"/>
        <end position="28"/>
    </location>
</feature>